<gene>
    <name evidence="1" type="ORF">PIB30_010159</name>
</gene>
<proteinExistence type="predicted"/>
<reference evidence="1 2" key="1">
    <citation type="journal article" date="2023" name="Plants (Basel)">
        <title>Bridging the Gap: Combining Genomics and Transcriptomics Approaches to Understand Stylosanthes scabra, an Orphan Legume from the Brazilian Caatinga.</title>
        <authorList>
            <person name="Ferreira-Neto J.R.C."/>
            <person name="da Silva M.D."/>
            <person name="Binneck E."/>
            <person name="de Melo N.F."/>
            <person name="da Silva R.H."/>
            <person name="de Melo A.L.T.M."/>
            <person name="Pandolfi V."/>
            <person name="Bustamante F.O."/>
            <person name="Brasileiro-Vidal A.C."/>
            <person name="Benko-Iseppon A.M."/>
        </authorList>
    </citation>
    <scope>NUCLEOTIDE SEQUENCE [LARGE SCALE GENOMIC DNA]</scope>
    <source>
        <tissue evidence="1">Leaves</tissue>
    </source>
</reference>
<comment type="caution">
    <text evidence="1">The sequence shown here is derived from an EMBL/GenBank/DDBJ whole genome shotgun (WGS) entry which is preliminary data.</text>
</comment>
<protein>
    <submittedName>
        <fullName evidence="1">Uncharacterized protein</fullName>
    </submittedName>
</protein>
<evidence type="ECO:0000313" key="1">
    <source>
        <dbReference type="EMBL" id="MED6107019.1"/>
    </source>
</evidence>
<sequence>MKLVDDGSFPENIFLFVPNEVTLSHGNAQSHLLDVIGLLIGKGDTVEFTRNGKACIYIVLDLDDMKGNGKVRCTL</sequence>
<dbReference type="EMBL" id="JASCZI010000024">
    <property type="protein sequence ID" value="MED6107019.1"/>
    <property type="molecule type" value="Genomic_DNA"/>
</dbReference>
<keyword evidence="2" id="KW-1185">Reference proteome</keyword>
<evidence type="ECO:0000313" key="2">
    <source>
        <dbReference type="Proteomes" id="UP001341840"/>
    </source>
</evidence>
<dbReference type="Proteomes" id="UP001341840">
    <property type="component" value="Unassembled WGS sequence"/>
</dbReference>
<name>A0ABU6Q5A2_9FABA</name>
<organism evidence="1 2">
    <name type="scientific">Stylosanthes scabra</name>
    <dbReference type="NCBI Taxonomy" id="79078"/>
    <lineage>
        <taxon>Eukaryota</taxon>
        <taxon>Viridiplantae</taxon>
        <taxon>Streptophyta</taxon>
        <taxon>Embryophyta</taxon>
        <taxon>Tracheophyta</taxon>
        <taxon>Spermatophyta</taxon>
        <taxon>Magnoliopsida</taxon>
        <taxon>eudicotyledons</taxon>
        <taxon>Gunneridae</taxon>
        <taxon>Pentapetalae</taxon>
        <taxon>rosids</taxon>
        <taxon>fabids</taxon>
        <taxon>Fabales</taxon>
        <taxon>Fabaceae</taxon>
        <taxon>Papilionoideae</taxon>
        <taxon>50 kb inversion clade</taxon>
        <taxon>dalbergioids sensu lato</taxon>
        <taxon>Dalbergieae</taxon>
        <taxon>Pterocarpus clade</taxon>
        <taxon>Stylosanthes</taxon>
    </lineage>
</organism>
<accession>A0ABU6Q5A2</accession>